<dbReference type="Proteomes" id="UP000664480">
    <property type="component" value="Unassembled WGS sequence"/>
</dbReference>
<name>A0ABS3CE76_9BACT</name>
<dbReference type="SMART" id="SM00450">
    <property type="entry name" value="RHOD"/>
    <property type="match status" value="1"/>
</dbReference>
<evidence type="ECO:0000313" key="4">
    <source>
        <dbReference type="Proteomes" id="UP000664480"/>
    </source>
</evidence>
<dbReference type="PROSITE" id="PS50206">
    <property type="entry name" value="RHODANESE_3"/>
    <property type="match status" value="1"/>
</dbReference>
<dbReference type="InterPro" id="IPR001763">
    <property type="entry name" value="Rhodanese-like_dom"/>
</dbReference>
<dbReference type="Gene3D" id="3.40.250.10">
    <property type="entry name" value="Rhodanese-like domain"/>
    <property type="match status" value="1"/>
</dbReference>
<proteinExistence type="predicted"/>
<dbReference type="PANTHER" id="PTHR10953">
    <property type="entry name" value="UBIQUITIN-ACTIVATING ENZYME E1"/>
    <property type="match status" value="1"/>
</dbReference>
<feature type="transmembrane region" description="Helical" evidence="1">
    <location>
        <begin position="21"/>
        <end position="43"/>
    </location>
</feature>
<sequence length="350" mass="38608">MNRYIRQITLPQVGLSGQQKLMESSVLVIGAGGLGCAVLPYLAAAGIGRIGIIDGDRIEESNLHRQVLYGAEQIGLFKAKEAADSILKNNSDVEILVFEEFLTQKNAKQIFSDFDLILDATDNLFIRYVINDTCVSLNKPFVYGSIHQFQGQVSVFNYQDGPSYRDIFPEENQSAPNCAEAGVLGTTVGLIGMLQANEALKIILEIGEVISGKLLIYDLLSNSQQVFEFGKVPGSKKPEIQNPFEMISAEEAIQSGSLLLDVRELGEMPSVHLENVKQVPLSILEVESVNLDKEQEIKIFCQSGVRSRKAAQLLSEKGFQNLKLIRGGAKDLLQFVETEIERNSKRSIVK</sequence>
<keyword evidence="1" id="KW-0472">Membrane</keyword>
<dbReference type="InterPro" id="IPR000594">
    <property type="entry name" value="ThiF_NAD_FAD-bd"/>
</dbReference>
<dbReference type="Gene3D" id="3.40.50.720">
    <property type="entry name" value="NAD(P)-binding Rossmann-like Domain"/>
    <property type="match status" value="1"/>
</dbReference>
<dbReference type="CDD" id="cd00158">
    <property type="entry name" value="RHOD"/>
    <property type="match status" value="1"/>
</dbReference>
<dbReference type="SUPFAM" id="SSF69572">
    <property type="entry name" value="Activating enzymes of the ubiquitin-like proteins"/>
    <property type="match status" value="1"/>
</dbReference>
<accession>A0ABS3CE76</accession>
<organism evidence="3 4">
    <name type="scientific">Algoriphagus pacificus</name>
    <dbReference type="NCBI Taxonomy" id="2811234"/>
    <lineage>
        <taxon>Bacteria</taxon>
        <taxon>Pseudomonadati</taxon>
        <taxon>Bacteroidota</taxon>
        <taxon>Cytophagia</taxon>
        <taxon>Cytophagales</taxon>
        <taxon>Cyclobacteriaceae</taxon>
        <taxon>Algoriphagus</taxon>
    </lineage>
</organism>
<protein>
    <submittedName>
        <fullName evidence="3">HesA/MoeB/ThiF family protein</fullName>
    </submittedName>
</protein>
<feature type="domain" description="Rhodanese" evidence="2">
    <location>
        <begin position="253"/>
        <end position="341"/>
    </location>
</feature>
<gene>
    <name evidence="3" type="ORF">J0A69_03480</name>
</gene>
<keyword evidence="4" id="KW-1185">Reference proteome</keyword>
<keyword evidence="1" id="KW-1133">Transmembrane helix</keyword>
<dbReference type="CDD" id="cd00757">
    <property type="entry name" value="ThiF_MoeB_HesA_family"/>
    <property type="match status" value="1"/>
</dbReference>
<dbReference type="InterPro" id="IPR035985">
    <property type="entry name" value="Ubiquitin-activating_enz"/>
</dbReference>
<dbReference type="EMBL" id="JAFKCU010000001">
    <property type="protein sequence ID" value="MBN7814471.1"/>
    <property type="molecule type" value="Genomic_DNA"/>
</dbReference>
<evidence type="ECO:0000313" key="3">
    <source>
        <dbReference type="EMBL" id="MBN7814471.1"/>
    </source>
</evidence>
<dbReference type="PANTHER" id="PTHR10953:SF102">
    <property type="entry name" value="ADENYLYLTRANSFERASE AND SULFURTRANSFERASE MOCS3"/>
    <property type="match status" value="1"/>
</dbReference>
<dbReference type="Pfam" id="PF00581">
    <property type="entry name" value="Rhodanese"/>
    <property type="match status" value="1"/>
</dbReference>
<dbReference type="InterPro" id="IPR036873">
    <property type="entry name" value="Rhodanese-like_dom_sf"/>
</dbReference>
<evidence type="ECO:0000256" key="1">
    <source>
        <dbReference type="SAM" id="Phobius"/>
    </source>
</evidence>
<dbReference type="InterPro" id="IPR045886">
    <property type="entry name" value="ThiF/MoeB/HesA"/>
</dbReference>
<keyword evidence="1" id="KW-0812">Transmembrane</keyword>
<comment type="caution">
    <text evidence="3">The sequence shown here is derived from an EMBL/GenBank/DDBJ whole genome shotgun (WGS) entry which is preliminary data.</text>
</comment>
<dbReference type="RefSeq" id="WP_206585117.1">
    <property type="nucleotide sequence ID" value="NZ_JAFKCU010000001.1"/>
</dbReference>
<dbReference type="Pfam" id="PF00899">
    <property type="entry name" value="ThiF"/>
    <property type="match status" value="1"/>
</dbReference>
<reference evidence="3 4" key="1">
    <citation type="submission" date="2021-03" db="EMBL/GenBank/DDBJ databases">
        <title>novel species isolated from a fishpond in China.</title>
        <authorList>
            <person name="Lu H."/>
            <person name="Cai Z."/>
        </authorList>
    </citation>
    <scope>NUCLEOTIDE SEQUENCE [LARGE SCALE GENOMIC DNA]</scope>
    <source>
        <strain evidence="3 4">YJ13C</strain>
    </source>
</reference>
<evidence type="ECO:0000259" key="2">
    <source>
        <dbReference type="PROSITE" id="PS50206"/>
    </source>
</evidence>